<gene>
    <name evidence="2" type="ORF">PSON_ATCC_30995.1.T0090263</name>
</gene>
<protein>
    <submittedName>
        <fullName evidence="2">Uncharacterized protein</fullName>
    </submittedName>
</protein>
<dbReference type="Proteomes" id="UP000692954">
    <property type="component" value="Unassembled WGS sequence"/>
</dbReference>
<evidence type="ECO:0000313" key="2">
    <source>
        <dbReference type="EMBL" id="CAD8055477.1"/>
    </source>
</evidence>
<feature type="coiled-coil region" evidence="1">
    <location>
        <begin position="192"/>
        <end position="219"/>
    </location>
</feature>
<sequence>MKTTTVVESQVIKTNVEVDQVPLRYNRKRNYMSTSFVSAQFSNNQYGCYQIMIDNNECRPKCQPPPQQPYMMPMYVPVPYPQQQEKECECEDGESYKEELLFLRQRVAELLAREPEVKTVKERVEVLDNTRVEELELEAQRFRLQLQQAQNQLRQKEQEFIELRSGNDQSQQGLQSRIKIIEEQLYNVRSEIERVTGLLNQKEQEIQEWERRCHEVESSVTYEIEEKTTKLRSEVEVWKGRFKKLNTEFFTCQEQLIMVQAEIDSIKNGGVKEVKEVKVEKKVVGPTITTVQSSQSRTRGSRIIESQEVIKEGTPARLYP</sequence>
<comment type="caution">
    <text evidence="2">The sequence shown here is derived from an EMBL/GenBank/DDBJ whole genome shotgun (WGS) entry which is preliminary data.</text>
</comment>
<dbReference type="EMBL" id="CAJJDN010000009">
    <property type="protein sequence ID" value="CAD8055477.1"/>
    <property type="molecule type" value="Genomic_DNA"/>
</dbReference>
<organism evidence="2 3">
    <name type="scientific">Paramecium sonneborni</name>
    <dbReference type="NCBI Taxonomy" id="65129"/>
    <lineage>
        <taxon>Eukaryota</taxon>
        <taxon>Sar</taxon>
        <taxon>Alveolata</taxon>
        <taxon>Ciliophora</taxon>
        <taxon>Intramacronucleata</taxon>
        <taxon>Oligohymenophorea</taxon>
        <taxon>Peniculida</taxon>
        <taxon>Parameciidae</taxon>
        <taxon>Paramecium</taxon>
    </lineage>
</organism>
<proteinExistence type="predicted"/>
<keyword evidence="3" id="KW-1185">Reference proteome</keyword>
<feature type="coiled-coil region" evidence="1">
    <location>
        <begin position="132"/>
        <end position="166"/>
    </location>
</feature>
<name>A0A8S1KL56_9CILI</name>
<evidence type="ECO:0000256" key="1">
    <source>
        <dbReference type="SAM" id="Coils"/>
    </source>
</evidence>
<keyword evidence="1" id="KW-0175">Coiled coil</keyword>
<evidence type="ECO:0000313" key="3">
    <source>
        <dbReference type="Proteomes" id="UP000692954"/>
    </source>
</evidence>
<dbReference type="OrthoDB" id="306815at2759"/>
<accession>A0A8S1KL56</accession>
<reference evidence="2" key="1">
    <citation type="submission" date="2021-01" db="EMBL/GenBank/DDBJ databases">
        <authorList>
            <consortium name="Genoscope - CEA"/>
            <person name="William W."/>
        </authorList>
    </citation>
    <scope>NUCLEOTIDE SEQUENCE</scope>
</reference>
<dbReference type="AlphaFoldDB" id="A0A8S1KL56"/>